<evidence type="ECO:0000256" key="3">
    <source>
        <dbReference type="ARBA" id="ARBA00022906"/>
    </source>
</evidence>
<reference evidence="8 9" key="1">
    <citation type="submission" date="2020-03" db="EMBL/GenBank/DDBJ databases">
        <title>Genomic Encyclopedia of Type Strains, Phase IV (KMG-IV): sequencing the most valuable type-strain genomes for metagenomic binning, comparative biology and taxonomic classification.</title>
        <authorList>
            <person name="Goeker M."/>
        </authorList>
    </citation>
    <scope>NUCLEOTIDE SEQUENCE [LARGE SCALE GENOMIC DNA]</scope>
    <source>
        <strain evidence="8 9">DSM 27651</strain>
    </source>
</reference>
<feature type="transmembrane region" description="Helical" evidence="6">
    <location>
        <begin position="170"/>
        <end position="188"/>
    </location>
</feature>
<keyword evidence="5 6" id="KW-0472">Membrane</keyword>
<name>A0ABX0XHH1_9SPHN</name>
<keyword evidence="9" id="KW-1185">Reference proteome</keyword>
<keyword evidence="2 6" id="KW-0812">Transmembrane</keyword>
<evidence type="ECO:0000256" key="6">
    <source>
        <dbReference type="SAM" id="Phobius"/>
    </source>
</evidence>
<dbReference type="SUPFAM" id="SSF161111">
    <property type="entry name" value="Cation efflux protein transmembrane domain-like"/>
    <property type="match status" value="1"/>
</dbReference>
<dbReference type="InterPro" id="IPR027469">
    <property type="entry name" value="Cation_efflux_TMD_sf"/>
</dbReference>
<dbReference type="Pfam" id="PF01545">
    <property type="entry name" value="Cation_efflux"/>
    <property type="match status" value="1"/>
</dbReference>
<keyword evidence="4 6" id="KW-1133">Transmembrane helix</keyword>
<dbReference type="EMBL" id="JAATJE010000001">
    <property type="protein sequence ID" value="NJC32603.1"/>
    <property type="molecule type" value="Genomic_DNA"/>
</dbReference>
<gene>
    <name evidence="8" type="ORF">GGR88_000077</name>
</gene>
<feature type="domain" description="Cation efflux protein transmembrane" evidence="7">
    <location>
        <begin position="17"/>
        <end position="194"/>
    </location>
</feature>
<proteinExistence type="predicted"/>
<dbReference type="PANTHER" id="PTHR11562:SF17">
    <property type="entry name" value="RE54080P-RELATED"/>
    <property type="match status" value="1"/>
</dbReference>
<feature type="transmembrane region" description="Helical" evidence="6">
    <location>
        <begin position="43"/>
        <end position="65"/>
    </location>
</feature>
<evidence type="ECO:0000256" key="2">
    <source>
        <dbReference type="ARBA" id="ARBA00022692"/>
    </source>
</evidence>
<feature type="transmembrane region" description="Helical" evidence="6">
    <location>
        <begin position="147"/>
        <end position="164"/>
    </location>
</feature>
<dbReference type="Gene3D" id="1.20.1510.10">
    <property type="entry name" value="Cation efflux protein transmembrane domain"/>
    <property type="match status" value="1"/>
</dbReference>
<evidence type="ECO:0000313" key="8">
    <source>
        <dbReference type="EMBL" id="NJC32603.1"/>
    </source>
</evidence>
<accession>A0ABX0XHH1</accession>
<feature type="transmembrane region" description="Helical" evidence="6">
    <location>
        <begin position="16"/>
        <end position="37"/>
    </location>
</feature>
<dbReference type="PANTHER" id="PTHR11562">
    <property type="entry name" value="CATION EFFLUX PROTEIN/ ZINC TRANSPORTER"/>
    <property type="match status" value="1"/>
</dbReference>
<sequence length="212" mass="22125">MSEEQPAADTPQQRRTLWIVLGLNIALTVGFAATGSIADSSALIANALDNASDSLVYVISLLALTRSEAWKHGAARVSGVLLLLFAAGVLFDAGRRYFLGSEPLGAAMIGMALVGAAVNALCVWLLNRVKQADVNMRAAQTFSFNDFVSNGGIVVAGGLVLWLGQAWPDLVVGVAVAAIAIKGGVSILRDVRREIDEEEQSSAQDGDGSSRG</sequence>
<keyword evidence="3" id="KW-0813">Transport</keyword>
<keyword evidence="3" id="KW-0864">Zinc transport</keyword>
<evidence type="ECO:0000313" key="9">
    <source>
        <dbReference type="Proteomes" id="UP000734218"/>
    </source>
</evidence>
<dbReference type="RefSeq" id="WP_167951887.1">
    <property type="nucleotide sequence ID" value="NZ_JAATJE010000001.1"/>
</dbReference>
<evidence type="ECO:0000256" key="5">
    <source>
        <dbReference type="ARBA" id="ARBA00023136"/>
    </source>
</evidence>
<comment type="caution">
    <text evidence="8">The sequence shown here is derived from an EMBL/GenBank/DDBJ whole genome shotgun (WGS) entry which is preliminary data.</text>
</comment>
<dbReference type="InterPro" id="IPR050681">
    <property type="entry name" value="CDF/SLC30A"/>
</dbReference>
<feature type="transmembrane region" description="Helical" evidence="6">
    <location>
        <begin position="104"/>
        <end position="126"/>
    </location>
</feature>
<dbReference type="InterPro" id="IPR058533">
    <property type="entry name" value="Cation_efflux_TM"/>
</dbReference>
<keyword evidence="3" id="KW-0862">Zinc</keyword>
<organism evidence="8 9">
    <name type="scientific">Sphingomonas jejuensis</name>
    <dbReference type="NCBI Taxonomy" id="904715"/>
    <lineage>
        <taxon>Bacteria</taxon>
        <taxon>Pseudomonadati</taxon>
        <taxon>Pseudomonadota</taxon>
        <taxon>Alphaproteobacteria</taxon>
        <taxon>Sphingomonadales</taxon>
        <taxon>Sphingomonadaceae</taxon>
        <taxon>Sphingomonas</taxon>
    </lineage>
</organism>
<feature type="transmembrane region" description="Helical" evidence="6">
    <location>
        <begin position="77"/>
        <end position="98"/>
    </location>
</feature>
<keyword evidence="3" id="KW-0406">Ion transport</keyword>
<comment type="subcellular location">
    <subcellularLocation>
        <location evidence="1">Membrane</location>
        <topology evidence="1">Multi-pass membrane protein</topology>
    </subcellularLocation>
</comment>
<protein>
    <submittedName>
        <fullName evidence="8">Cation diffusion facilitator family transporter</fullName>
    </submittedName>
</protein>
<evidence type="ECO:0000256" key="1">
    <source>
        <dbReference type="ARBA" id="ARBA00004141"/>
    </source>
</evidence>
<dbReference type="Proteomes" id="UP000734218">
    <property type="component" value="Unassembled WGS sequence"/>
</dbReference>
<evidence type="ECO:0000259" key="7">
    <source>
        <dbReference type="Pfam" id="PF01545"/>
    </source>
</evidence>
<evidence type="ECO:0000256" key="4">
    <source>
        <dbReference type="ARBA" id="ARBA00022989"/>
    </source>
</evidence>